<feature type="compositionally biased region" description="Acidic residues" evidence="1">
    <location>
        <begin position="916"/>
        <end position="957"/>
    </location>
</feature>
<feature type="compositionally biased region" description="Low complexity" evidence="1">
    <location>
        <begin position="904"/>
        <end position="915"/>
    </location>
</feature>
<evidence type="ECO:0000313" key="3">
    <source>
        <dbReference type="Proteomes" id="UP000821853"/>
    </source>
</evidence>
<dbReference type="Gene3D" id="3.80.10.10">
    <property type="entry name" value="Ribonuclease Inhibitor"/>
    <property type="match status" value="2"/>
</dbReference>
<accession>A0A9J6FQY1</accession>
<evidence type="ECO:0008006" key="4">
    <source>
        <dbReference type="Google" id="ProtNLM"/>
    </source>
</evidence>
<gene>
    <name evidence="2" type="ORF">HPB48_009624</name>
</gene>
<feature type="compositionally biased region" description="Acidic residues" evidence="1">
    <location>
        <begin position="891"/>
        <end position="900"/>
    </location>
</feature>
<dbReference type="Proteomes" id="UP000821853">
    <property type="component" value="Unassembled WGS sequence"/>
</dbReference>
<evidence type="ECO:0000313" key="2">
    <source>
        <dbReference type="EMBL" id="KAH9365706.1"/>
    </source>
</evidence>
<feature type="compositionally biased region" description="Basic and acidic residues" evidence="1">
    <location>
        <begin position="102"/>
        <end position="112"/>
    </location>
</feature>
<sequence length="1623" mass="180408">MKDGVRVLSKGSLLLLWIPEKTRPSSPWINSPALGLKGAATTDASYSRAGQLGCTRRSSPASLTEDSADSENPEEDFADSGSPTSSRRASDSLPPDSADLQSSEKEDFKDSDESLEEGSEGNERHEEDPMDDGGPTEEHFPAAKSGKPAEQVSPTVPKSLKCRFTGATLDCQLPCTTAEGKACQIFDHLSAWNEVLCQCSLLLRETTGTSGNLALVYDSEYSPAGYPSEQQRHQIYTLAHWLLKTHYCIVRVELNVFELGRYGHFLCNALQGNSHLRSLKLSFGGRKSCEDFTLDILSLSHLEELECKSEPPALLVAKLPHLLRTSTSLTSLRISRMTLKGTSVLDIFRALKENRSLEELALSDSVIAKTTHAARAVFAEFLKNSTSLKTLSFAADREDCTCLAWILEALAGNKSVVSVCFKGLPVDQSAIRWMANVFAQNRALQSFTISRKPGYNYDRDSSVEDPPTKSDFEHMHKSLAQNDTLERVSLPIEFGDVQQWKALFEALSVKDSLKMLTIEARYVSTRSVLDVSAALKETGAEDKVSFNTPPSMDFPPDETFDCKALPEAVVCIGNYNSTEVCKFLERLPSLTHIKSLQLELDDFRGGDEFHLAFTTCLAETRTLRKLTIGAAYDGALDDLEDTIAKGVAISASLSEVCIRLDQVKFKSSYVEHAFLQRLSVGIAKNYALLSVNMGSVDKETEVYWFRVWDAMLRNQGLVTATSDFVRGVRRDRRCALALEQVHRNLELVAEVARLESVDEARATAMLLSKETSLPLLHCGVSCERPPVPSWSPFSPSEKPAQWCRRGLRIRQPAQGTQTTTVHEEERSCQLERAERKAFCCLSHFFPTLRFLAPEERPGAQPRALPGPHQAMAFSELMARLLANWGAFKEEDSADSEDPEKDFDNPASAPSFSPDSADLESPDDEDFRDFDSPEEDSEGNEKVEEDPMDNDSPTEEDSEAPKSGKPGELASLAVLKRLKGHFTGATLDCQLPCTAAEGRVCQIFDHLSAWNEFLCKVSLQLREMTGAYGNLSLVFFCETTLMEYPSEQRHHQIYTLVYWLLKTHRCILCVEVNVPHLEPYSHLVCDALQGNLHVRSLKLSFGGCSAREDQAPDIRSMTHLRELQCTGYLKPTESLVSKLAHLLRTSTSLTVLRISGMSLKGPSVEDFFRALGENRFLEELALPDSTVAKATPAARALFAEFLKNTASLKTLSFAADRKVYTCLQWILEGLVENKSVVSASFKGLPVDRAAIRLMAKIFAKNRVLRSFAVSCKHEYCSDLKVEDPPTESDFGRLHKALVQNDTLERVSLPIEFWNVQQWKALFEALPTKDSLKMLTIEARDGSTPLVVDVSAALEETDAEEKVSFKASLMVDRPEKIFDCKAFSEAVVYADDRNSDAVCEFLKHLPSLGHIKSLQLELGDIKGGREFSSAFTTFLRDTRTLKTLRIGAAWEGSLNGLEDTIAKGVAINTSLTKVCIRVDQVRSHFTSFAKPLAEAINSSKNISRVKFEVDQNPYAEHAFLQRLSLGIGNNYALLSVDMGSVDKTAEVYWFRVWNVMCRNQGLVTAAADFVRGVRRDRHCALAMEQVHRHPKLVEEVARLESVDETWAAAMVREGFRTMANMPDFV</sequence>
<evidence type="ECO:0000256" key="1">
    <source>
        <dbReference type="SAM" id="MobiDB-lite"/>
    </source>
</evidence>
<feature type="region of interest" description="Disordered" evidence="1">
    <location>
        <begin position="22"/>
        <end position="154"/>
    </location>
</feature>
<feature type="compositionally biased region" description="Acidic residues" evidence="1">
    <location>
        <begin position="66"/>
        <end position="78"/>
    </location>
</feature>
<reference evidence="2 3" key="1">
    <citation type="journal article" date="2020" name="Cell">
        <title>Large-Scale Comparative Analyses of Tick Genomes Elucidate Their Genetic Diversity and Vector Capacities.</title>
        <authorList>
            <consortium name="Tick Genome and Microbiome Consortium (TIGMIC)"/>
            <person name="Jia N."/>
            <person name="Wang J."/>
            <person name="Shi W."/>
            <person name="Du L."/>
            <person name="Sun Y."/>
            <person name="Zhan W."/>
            <person name="Jiang J.F."/>
            <person name="Wang Q."/>
            <person name="Zhang B."/>
            <person name="Ji P."/>
            <person name="Bell-Sakyi L."/>
            <person name="Cui X.M."/>
            <person name="Yuan T.T."/>
            <person name="Jiang B.G."/>
            <person name="Yang W.F."/>
            <person name="Lam T.T."/>
            <person name="Chang Q.C."/>
            <person name="Ding S.J."/>
            <person name="Wang X.J."/>
            <person name="Zhu J.G."/>
            <person name="Ruan X.D."/>
            <person name="Zhao L."/>
            <person name="Wei J.T."/>
            <person name="Ye R.Z."/>
            <person name="Que T.C."/>
            <person name="Du C.H."/>
            <person name="Zhou Y.H."/>
            <person name="Cheng J.X."/>
            <person name="Dai P.F."/>
            <person name="Guo W.B."/>
            <person name="Han X.H."/>
            <person name="Huang E.J."/>
            <person name="Li L.F."/>
            <person name="Wei W."/>
            <person name="Gao Y.C."/>
            <person name="Liu J.Z."/>
            <person name="Shao H.Z."/>
            <person name="Wang X."/>
            <person name="Wang C.C."/>
            <person name="Yang T.C."/>
            <person name="Huo Q.B."/>
            <person name="Li W."/>
            <person name="Chen H.Y."/>
            <person name="Chen S.E."/>
            <person name="Zhou L.G."/>
            <person name="Ni X.B."/>
            <person name="Tian J.H."/>
            <person name="Sheng Y."/>
            <person name="Liu T."/>
            <person name="Pan Y.S."/>
            <person name="Xia L.Y."/>
            <person name="Li J."/>
            <person name="Zhao F."/>
            <person name="Cao W.C."/>
        </authorList>
    </citation>
    <scope>NUCLEOTIDE SEQUENCE [LARGE SCALE GENOMIC DNA]</scope>
    <source>
        <strain evidence="2">HaeL-2018</strain>
    </source>
</reference>
<protein>
    <recommendedName>
        <fullName evidence="4">Ran gtpase-activating protein</fullName>
    </recommendedName>
</protein>
<name>A0A9J6FQY1_HAELO</name>
<dbReference type="EMBL" id="JABSTR010000003">
    <property type="protein sequence ID" value="KAH9365706.1"/>
    <property type="molecule type" value="Genomic_DNA"/>
</dbReference>
<organism evidence="2 3">
    <name type="scientific">Haemaphysalis longicornis</name>
    <name type="common">Bush tick</name>
    <dbReference type="NCBI Taxonomy" id="44386"/>
    <lineage>
        <taxon>Eukaryota</taxon>
        <taxon>Metazoa</taxon>
        <taxon>Ecdysozoa</taxon>
        <taxon>Arthropoda</taxon>
        <taxon>Chelicerata</taxon>
        <taxon>Arachnida</taxon>
        <taxon>Acari</taxon>
        <taxon>Parasitiformes</taxon>
        <taxon>Ixodida</taxon>
        <taxon>Ixodoidea</taxon>
        <taxon>Ixodidae</taxon>
        <taxon>Haemaphysalinae</taxon>
        <taxon>Haemaphysalis</taxon>
    </lineage>
</organism>
<dbReference type="PANTHER" id="PTHR47679">
    <property type="entry name" value="PROTEIN TORNADO 1"/>
    <property type="match status" value="1"/>
</dbReference>
<keyword evidence="3" id="KW-1185">Reference proteome</keyword>
<feature type="region of interest" description="Disordered" evidence="1">
    <location>
        <begin position="889"/>
        <end position="965"/>
    </location>
</feature>
<dbReference type="InterPro" id="IPR032675">
    <property type="entry name" value="LRR_dom_sf"/>
</dbReference>
<feature type="compositionally biased region" description="Polar residues" evidence="1">
    <location>
        <begin position="56"/>
        <end position="65"/>
    </location>
</feature>
<dbReference type="SUPFAM" id="SSF52047">
    <property type="entry name" value="RNI-like"/>
    <property type="match status" value="2"/>
</dbReference>
<dbReference type="VEuPathDB" id="VectorBase:HLOH_055770"/>
<dbReference type="PANTHER" id="PTHR47679:SF1">
    <property type="entry name" value="PROTEIN TORNADO 1"/>
    <property type="match status" value="1"/>
</dbReference>
<proteinExistence type="predicted"/>
<comment type="caution">
    <text evidence="2">The sequence shown here is derived from an EMBL/GenBank/DDBJ whole genome shotgun (WGS) entry which is preliminary data.</text>
</comment>